<keyword evidence="2" id="KW-1185">Reference proteome</keyword>
<dbReference type="OrthoDB" id="361945at2"/>
<name>A0A521DB99_9SPHI</name>
<dbReference type="EMBL" id="FXTN01000005">
    <property type="protein sequence ID" value="SMO68997.1"/>
    <property type="molecule type" value="Genomic_DNA"/>
</dbReference>
<evidence type="ECO:0000313" key="1">
    <source>
        <dbReference type="EMBL" id="SMO68997.1"/>
    </source>
</evidence>
<dbReference type="RefSeq" id="WP_142528300.1">
    <property type="nucleotide sequence ID" value="NZ_CBCSJO010000005.1"/>
</dbReference>
<organism evidence="1 2">
    <name type="scientific">Pedobacter westerhofensis</name>
    <dbReference type="NCBI Taxonomy" id="425512"/>
    <lineage>
        <taxon>Bacteria</taxon>
        <taxon>Pseudomonadati</taxon>
        <taxon>Bacteroidota</taxon>
        <taxon>Sphingobacteriia</taxon>
        <taxon>Sphingobacteriales</taxon>
        <taxon>Sphingobacteriaceae</taxon>
        <taxon>Pedobacter</taxon>
    </lineage>
</organism>
<sequence>MISTKDLRLLPDSKKLQEACKAMAVLDAILCQEWVYRYHSYNSDWSEDEQFFEMRNGEGDQLLVLFKNEGTVINGFFAEAEQGDKTLLTQGLPQVFHEFMFGEPVNSAGTTFCVWKTEGLDWATGIPVASDDHSEELLSPLDGKPTTYHKWATDYFKGNYKEEGIPAEVVTAIFDQEPLTDEMILALIPALEDRELLLEDLAEISFPYHINS</sequence>
<accession>A0A521DB99</accession>
<protein>
    <submittedName>
        <fullName evidence="1">Uncharacterized protein</fullName>
    </submittedName>
</protein>
<evidence type="ECO:0000313" key="2">
    <source>
        <dbReference type="Proteomes" id="UP000320300"/>
    </source>
</evidence>
<dbReference type="AlphaFoldDB" id="A0A521DB99"/>
<gene>
    <name evidence="1" type="ORF">SAMN06265348_105170</name>
</gene>
<reference evidence="1 2" key="1">
    <citation type="submission" date="2017-05" db="EMBL/GenBank/DDBJ databases">
        <authorList>
            <person name="Varghese N."/>
            <person name="Submissions S."/>
        </authorList>
    </citation>
    <scope>NUCLEOTIDE SEQUENCE [LARGE SCALE GENOMIC DNA]</scope>
    <source>
        <strain evidence="1 2">DSM 19036</strain>
    </source>
</reference>
<proteinExistence type="predicted"/>
<dbReference type="Proteomes" id="UP000320300">
    <property type="component" value="Unassembled WGS sequence"/>
</dbReference>